<dbReference type="Proteomes" id="UP000009183">
    <property type="component" value="Chromosome 18"/>
</dbReference>
<gene>
    <name evidence="1" type="ordered locus">VIT_18s0041g01020</name>
</gene>
<dbReference type="EMBL" id="FN596744">
    <property type="protein sequence ID" value="CCB61689.1"/>
    <property type="molecule type" value="Genomic_DNA"/>
</dbReference>
<dbReference type="HOGENOM" id="CLU_222440_0_0_1"/>
<evidence type="ECO:0000313" key="2">
    <source>
        <dbReference type="Proteomes" id="UP000009183"/>
    </source>
</evidence>
<sequence>MVGYSSPHLQMDL</sequence>
<organism evidence="1 2">
    <name type="scientific">Vitis vinifera</name>
    <name type="common">Grape</name>
    <dbReference type="NCBI Taxonomy" id="29760"/>
    <lineage>
        <taxon>Eukaryota</taxon>
        <taxon>Viridiplantae</taxon>
        <taxon>Streptophyta</taxon>
        <taxon>Embryophyta</taxon>
        <taxon>Tracheophyta</taxon>
        <taxon>Spermatophyta</taxon>
        <taxon>Magnoliopsida</taxon>
        <taxon>eudicotyledons</taxon>
        <taxon>Gunneridae</taxon>
        <taxon>Pentapetalae</taxon>
        <taxon>rosids</taxon>
        <taxon>Vitales</taxon>
        <taxon>Vitaceae</taxon>
        <taxon>Viteae</taxon>
        <taxon>Vitis</taxon>
    </lineage>
</organism>
<dbReference type="InParanoid" id="F6I3W6"/>
<keyword evidence="2" id="KW-1185">Reference proteome</keyword>
<accession>F6I3W6</accession>
<protein>
    <submittedName>
        <fullName evidence="1">Uncharacterized protein</fullName>
    </submittedName>
</protein>
<evidence type="ECO:0000313" key="1">
    <source>
        <dbReference type="EMBL" id="CCB61689.1"/>
    </source>
</evidence>
<name>F6I3W6_VITVI</name>
<proteinExistence type="predicted"/>
<reference evidence="2" key="1">
    <citation type="journal article" date="2007" name="Nature">
        <title>The grapevine genome sequence suggests ancestral hexaploidization in major angiosperm phyla.</title>
        <authorList>
            <consortium name="The French-Italian Public Consortium for Grapevine Genome Characterization."/>
            <person name="Jaillon O."/>
            <person name="Aury J.-M."/>
            <person name="Noel B."/>
            <person name="Policriti A."/>
            <person name="Clepet C."/>
            <person name="Casagrande A."/>
            <person name="Choisne N."/>
            <person name="Aubourg S."/>
            <person name="Vitulo N."/>
            <person name="Jubin C."/>
            <person name="Vezzi A."/>
            <person name="Legeai F."/>
            <person name="Hugueney P."/>
            <person name="Dasilva C."/>
            <person name="Horner D."/>
            <person name="Mica E."/>
            <person name="Jublot D."/>
            <person name="Poulain J."/>
            <person name="Bruyere C."/>
            <person name="Billault A."/>
            <person name="Segurens B."/>
            <person name="Gouyvenoux M."/>
            <person name="Ugarte E."/>
            <person name="Cattonaro F."/>
            <person name="Anthouard V."/>
            <person name="Vico V."/>
            <person name="Del Fabbro C."/>
            <person name="Alaux M."/>
            <person name="Di Gaspero G."/>
            <person name="Dumas V."/>
            <person name="Felice N."/>
            <person name="Paillard S."/>
            <person name="Juman I."/>
            <person name="Moroldo M."/>
            <person name="Scalabrin S."/>
            <person name="Canaguier A."/>
            <person name="Le Clainche I."/>
            <person name="Malacrida G."/>
            <person name="Durand E."/>
            <person name="Pesole G."/>
            <person name="Laucou V."/>
            <person name="Chatelet P."/>
            <person name="Merdinoglu D."/>
            <person name="Delledonne M."/>
            <person name="Pezzotti M."/>
            <person name="Lecharny A."/>
            <person name="Scarpelli C."/>
            <person name="Artiguenave F."/>
            <person name="Pe M.E."/>
            <person name="Valle G."/>
            <person name="Morgante M."/>
            <person name="Caboche M."/>
            <person name="Adam-Blondon A.-F."/>
            <person name="Weissenbach J."/>
            <person name="Quetier F."/>
            <person name="Wincker P."/>
        </authorList>
    </citation>
    <scope>NUCLEOTIDE SEQUENCE [LARGE SCALE GENOMIC DNA]</scope>
    <source>
        <strain evidence="2">cv. Pinot noir / PN40024</strain>
    </source>
</reference>